<dbReference type="Proteomes" id="UP001597483">
    <property type="component" value="Unassembled WGS sequence"/>
</dbReference>
<evidence type="ECO:0000313" key="2">
    <source>
        <dbReference type="Proteomes" id="UP001597483"/>
    </source>
</evidence>
<evidence type="ECO:0000313" key="1">
    <source>
        <dbReference type="EMBL" id="MFD2472392.1"/>
    </source>
</evidence>
<keyword evidence="2" id="KW-1185">Reference proteome</keyword>
<comment type="caution">
    <text evidence="1">The sequence shown here is derived from an EMBL/GenBank/DDBJ whole genome shotgun (WGS) entry which is preliminary data.</text>
</comment>
<sequence length="288" mass="31498">MADSEETGGGSYAELVSRYHALSAEHDELVRQMGDQIKPFPAAGIDGFLSHFIISLEIQQGDLAGQAVNFTMPPATQTVSRSEPFVYRPGGENRVDIPLPEGCTLPSVIREEDFLTRPEGYFDAGHQVVWMQILNLDARVEHDVLGPVRIILGETLKREYPDVFQPSLGIARALGRRGGFPASLFFNPYALIETRFGAFRAIHGTLAYGRVTDFPPVGTPVSIRDCIPLENVEDVRRAGVPRTAHESIEPFARLIALSHPIDVPMQVSGTEAFQFVERGIARSGSAGA</sequence>
<accession>A0ABW5HH03</accession>
<organism evidence="1 2">
    <name type="scientific">Amycolatopsis silviterrae</name>
    <dbReference type="NCBI Taxonomy" id="1656914"/>
    <lineage>
        <taxon>Bacteria</taxon>
        <taxon>Bacillati</taxon>
        <taxon>Actinomycetota</taxon>
        <taxon>Actinomycetes</taxon>
        <taxon>Pseudonocardiales</taxon>
        <taxon>Pseudonocardiaceae</taxon>
        <taxon>Amycolatopsis</taxon>
    </lineage>
</organism>
<dbReference type="EMBL" id="JBHUKS010000026">
    <property type="protein sequence ID" value="MFD2472392.1"/>
    <property type="molecule type" value="Genomic_DNA"/>
</dbReference>
<dbReference type="RefSeq" id="WP_378310034.1">
    <property type="nucleotide sequence ID" value="NZ_JBHUKS010000026.1"/>
</dbReference>
<name>A0ABW5HH03_9PSEU</name>
<protein>
    <submittedName>
        <fullName evidence="1">Uncharacterized protein</fullName>
    </submittedName>
</protein>
<gene>
    <name evidence="1" type="ORF">ACFSVL_33700</name>
</gene>
<proteinExistence type="predicted"/>
<reference evidence="2" key="1">
    <citation type="journal article" date="2019" name="Int. J. Syst. Evol. Microbiol.">
        <title>The Global Catalogue of Microorganisms (GCM) 10K type strain sequencing project: providing services to taxonomists for standard genome sequencing and annotation.</title>
        <authorList>
            <consortium name="The Broad Institute Genomics Platform"/>
            <consortium name="The Broad Institute Genome Sequencing Center for Infectious Disease"/>
            <person name="Wu L."/>
            <person name="Ma J."/>
        </authorList>
    </citation>
    <scope>NUCLEOTIDE SEQUENCE [LARGE SCALE GENOMIC DNA]</scope>
    <source>
        <strain evidence="2">CGMCC 4.7641</strain>
    </source>
</reference>